<feature type="transmembrane region" description="Helical" evidence="1">
    <location>
        <begin position="227"/>
        <end position="249"/>
    </location>
</feature>
<feature type="transmembrane region" description="Helical" evidence="1">
    <location>
        <begin position="74"/>
        <end position="95"/>
    </location>
</feature>
<feature type="transmembrane region" description="Helical" evidence="1">
    <location>
        <begin position="116"/>
        <end position="139"/>
    </location>
</feature>
<keyword evidence="1" id="KW-1133">Transmembrane helix</keyword>
<keyword evidence="1" id="KW-0812">Transmembrane</keyword>
<protein>
    <submittedName>
        <fullName evidence="2">ABC-2 type transport system permease protein</fullName>
    </submittedName>
</protein>
<reference evidence="2 3" key="1">
    <citation type="submission" date="2016-10" db="EMBL/GenBank/DDBJ databases">
        <authorList>
            <person name="de Groot N.N."/>
        </authorList>
    </citation>
    <scope>NUCLEOTIDE SEQUENCE [LARGE SCALE GENOMIC DNA]</scope>
    <source>
        <strain evidence="2 3">743A</strain>
    </source>
</reference>
<sequence length="254" mass="28497">MKAYITFTKKEFKEMVSTYRLWIMIAVFLLLGLINPVTAKITPELLKNFQMEGVEIIIAEPGPMDSWMQFFRNIPQMGLVVLVILFSGIVSNEFVQGTLVNMVTKGLSRKTIILSKFTMTVVVWTGSYLICYGVSYSYTEYFWGNSKIDNLNFSVFCLWAFGVILIASLILGGVLFRKSYGSLLFTAGFAAILFTLGIVPKLSKYNPILLASKNMSLLQHHMQVQDFISSIMVTGVGTVLFVVAAVLLFNKKEL</sequence>
<dbReference type="AlphaFoldDB" id="A0A1I6JCN2"/>
<evidence type="ECO:0000256" key="1">
    <source>
        <dbReference type="SAM" id="Phobius"/>
    </source>
</evidence>
<organism evidence="2 3">
    <name type="scientific">Anaeromicropila populeti</name>
    <dbReference type="NCBI Taxonomy" id="37658"/>
    <lineage>
        <taxon>Bacteria</taxon>
        <taxon>Bacillati</taxon>
        <taxon>Bacillota</taxon>
        <taxon>Clostridia</taxon>
        <taxon>Lachnospirales</taxon>
        <taxon>Lachnospiraceae</taxon>
        <taxon>Anaeromicropila</taxon>
    </lineage>
</organism>
<dbReference type="PANTHER" id="PTHR37305:SF1">
    <property type="entry name" value="MEMBRANE PROTEIN"/>
    <property type="match status" value="1"/>
</dbReference>
<proteinExistence type="predicted"/>
<dbReference type="STRING" id="37658.SAMN05661086_01572"/>
<feature type="transmembrane region" description="Helical" evidence="1">
    <location>
        <begin position="151"/>
        <end position="176"/>
    </location>
</feature>
<dbReference type="OrthoDB" id="4187110at2"/>
<keyword evidence="3" id="KW-1185">Reference proteome</keyword>
<evidence type="ECO:0000313" key="3">
    <source>
        <dbReference type="Proteomes" id="UP000199659"/>
    </source>
</evidence>
<feature type="transmembrane region" description="Helical" evidence="1">
    <location>
        <begin position="183"/>
        <end position="200"/>
    </location>
</feature>
<keyword evidence="1" id="KW-0472">Membrane</keyword>
<name>A0A1I6JCN2_9FIRM</name>
<dbReference type="Proteomes" id="UP000199659">
    <property type="component" value="Unassembled WGS sequence"/>
</dbReference>
<accession>A0A1I6JCN2</accession>
<evidence type="ECO:0000313" key="2">
    <source>
        <dbReference type="EMBL" id="SFR76775.1"/>
    </source>
</evidence>
<dbReference type="RefSeq" id="WP_092560138.1">
    <property type="nucleotide sequence ID" value="NZ_FOYZ01000005.1"/>
</dbReference>
<dbReference type="PANTHER" id="PTHR37305">
    <property type="entry name" value="INTEGRAL MEMBRANE PROTEIN-RELATED"/>
    <property type="match status" value="1"/>
</dbReference>
<dbReference type="EMBL" id="FOYZ01000005">
    <property type="protein sequence ID" value="SFR76775.1"/>
    <property type="molecule type" value="Genomic_DNA"/>
</dbReference>
<gene>
    <name evidence="2" type="ORF">SAMN05661086_01572</name>
</gene>